<evidence type="ECO:0000313" key="2">
    <source>
        <dbReference type="EMBL" id="UXI67086.1"/>
    </source>
</evidence>
<evidence type="ECO:0000313" key="3">
    <source>
        <dbReference type="Proteomes" id="UP001064632"/>
    </source>
</evidence>
<keyword evidence="3" id="KW-1185">Reference proteome</keyword>
<proteinExistence type="predicted"/>
<keyword evidence="1" id="KW-1133">Transmembrane helix</keyword>
<keyword evidence="1" id="KW-0472">Membrane</keyword>
<dbReference type="Proteomes" id="UP001064632">
    <property type="component" value="Chromosome"/>
</dbReference>
<reference evidence="2" key="1">
    <citation type="submission" date="2022-09" db="EMBL/GenBank/DDBJ databases">
        <title>Tahibacter sp. nov., isolated from a fresh water.</title>
        <authorList>
            <person name="Baek J.H."/>
            <person name="Lee J.K."/>
            <person name="Kim J.M."/>
            <person name="Jeon C.O."/>
        </authorList>
    </citation>
    <scope>NUCLEOTIDE SEQUENCE</scope>
    <source>
        <strain evidence="2">W38</strain>
    </source>
</reference>
<dbReference type="RefSeq" id="WP_261694062.1">
    <property type="nucleotide sequence ID" value="NZ_CP104694.1"/>
</dbReference>
<accession>A0ABY6BAK1</accession>
<dbReference type="Pfam" id="PF20228">
    <property type="entry name" value="DUF6587"/>
    <property type="match status" value="1"/>
</dbReference>
<evidence type="ECO:0000256" key="1">
    <source>
        <dbReference type="SAM" id="Phobius"/>
    </source>
</evidence>
<keyword evidence="1" id="KW-0812">Transmembrane</keyword>
<organism evidence="2 3">
    <name type="scientific">Tahibacter amnicola</name>
    <dbReference type="NCBI Taxonomy" id="2976241"/>
    <lineage>
        <taxon>Bacteria</taxon>
        <taxon>Pseudomonadati</taxon>
        <taxon>Pseudomonadota</taxon>
        <taxon>Gammaproteobacteria</taxon>
        <taxon>Lysobacterales</taxon>
        <taxon>Rhodanobacteraceae</taxon>
        <taxon>Tahibacter</taxon>
    </lineage>
</organism>
<feature type="transmembrane region" description="Helical" evidence="1">
    <location>
        <begin position="6"/>
        <end position="25"/>
    </location>
</feature>
<sequence length="105" mass="10710">MSETGLMVQYVIIAVVVGVSAVSTLRRLAPSVFGRLLAMLSRPLERSSLAVVRRAGHGLRQAIPAAVGGACGSSGGCSRCGACPTTSVPAQDVAVMPLAPPRPLR</sequence>
<dbReference type="EMBL" id="CP104694">
    <property type="protein sequence ID" value="UXI67086.1"/>
    <property type="molecule type" value="Genomic_DNA"/>
</dbReference>
<protein>
    <submittedName>
        <fullName evidence="2">Uncharacterized protein</fullName>
    </submittedName>
</protein>
<gene>
    <name evidence="2" type="ORF">N4264_20400</name>
</gene>
<dbReference type="InterPro" id="IPR046494">
    <property type="entry name" value="DUF6587"/>
</dbReference>
<name>A0ABY6BAK1_9GAMM</name>